<feature type="region of interest" description="Disordered" evidence="1">
    <location>
        <begin position="539"/>
        <end position="567"/>
    </location>
</feature>
<dbReference type="InterPro" id="IPR001584">
    <property type="entry name" value="Integrase_cat-core"/>
</dbReference>
<dbReference type="Pfam" id="PF09299">
    <property type="entry name" value="Mu-transpos_C"/>
    <property type="match status" value="1"/>
</dbReference>
<dbReference type="Proteomes" id="UP000251617">
    <property type="component" value="Chromosome"/>
</dbReference>
<dbReference type="Gene3D" id="3.30.420.10">
    <property type="entry name" value="Ribonuclease H-like superfamily/Ribonuclease H"/>
    <property type="match status" value="1"/>
</dbReference>
<feature type="domain" description="Integrase catalytic" evidence="2">
    <location>
        <begin position="234"/>
        <end position="437"/>
    </location>
</feature>
<evidence type="ECO:0000259" key="2">
    <source>
        <dbReference type="PROSITE" id="PS50994"/>
    </source>
</evidence>
<dbReference type="PROSITE" id="PS50994">
    <property type="entry name" value="INTEGRASE"/>
    <property type="match status" value="1"/>
</dbReference>
<accession>A0AAD0L8X5</accession>
<reference evidence="3 4" key="1">
    <citation type="submission" date="2018-06" db="EMBL/GenBank/DDBJ databases">
        <title>The genome of Pseudomonas putida NX-1, a lignin degrader.</title>
        <authorList>
            <person name="Xu Z."/>
        </authorList>
    </citation>
    <scope>NUCLEOTIDE SEQUENCE [LARGE SCALE GENOMIC DNA]</scope>
    <source>
        <strain evidence="3 4">NX-1</strain>
    </source>
</reference>
<organism evidence="3 4">
    <name type="scientific">Pseudomonas putida</name>
    <name type="common">Arthrobacter siderocapsulatus</name>
    <dbReference type="NCBI Taxonomy" id="303"/>
    <lineage>
        <taxon>Bacteria</taxon>
        <taxon>Pseudomonadati</taxon>
        <taxon>Pseudomonadota</taxon>
        <taxon>Gammaproteobacteria</taxon>
        <taxon>Pseudomonadales</taxon>
        <taxon>Pseudomonadaceae</taxon>
        <taxon>Pseudomonas</taxon>
    </lineage>
</organism>
<dbReference type="InterPro" id="IPR036397">
    <property type="entry name" value="RNaseH_sf"/>
</dbReference>
<dbReference type="GO" id="GO:0015074">
    <property type="term" value="P:DNA integration"/>
    <property type="evidence" value="ECO:0007669"/>
    <property type="project" value="InterPro"/>
</dbReference>
<proteinExistence type="predicted"/>
<dbReference type="InterPro" id="IPR012337">
    <property type="entry name" value="RNaseH-like_sf"/>
</dbReference>
<sequence length="613" mass="70141">MGIFSHGKSEVMQIEIEEGMHVVARGKAALIVRPVDADSVEVLLLSTRQKITVGLNEIEFITVPKRSTGGSEILYLTRLESESNDQEIQLALRRHEVLSRLHRKEISVAQAAEEIGVTRSHVYKLRAKHDESMGYCTQLVRRRGNQKNSRHLDPALEKEIEAVLETFRKRAGVTFAEVWRAVQKACMSLNLKCPARKTIRNRMKSSFTREEVTRLKYGREVAAQMHDSRPGKYKATKPLEWVQTDHTLVDYEVLTDDRSDTIGRPWLTLFIDVYTRVILGYYLSLHPPSTLSVACALAHAVMPKEDFLRRLNLSGFKYPMYGPPFMVYMDNAKEYRSHKYLSSLDRAHIGYDHRPLGKKHFGGHVERLIGTMMNKVHLLSGSTMSNTVVRKRLARDRKPTQTFTEFARWFALEVMEYHSTVHSEIKKTPLQAWQDYYGPHGVVPFPPQITDAHQFRLNFMPQEYRNIRPGGIEFKTRFYWDPVLDPFIGEKKVLIKYDPFSLKQIWVQLDGQFIPIPFADMTLPDITLEEHRAKVLSSQSLEPGSFGDAQAAEAHSEAGRIESASIKKTRAAKKQLAAKVEYQKEFSSAEVVKKENKVAPDYSLPPKPFKGGV</sequence>
<dbReference type="InterPro" id="IPR009004">
    <property type="entry name" value="Transposase_Mu_C"/>
</dbReference>
<dbReference type="GO" id="GO:0003676">
    <property type="term" value="F:nucleic acid binding"/>
    <property type="evidence" value="ECO:0007669"/>
    <property type="project" value="InterPro"/>
</dbReference>
<evidence type="ECO:0000313" key="4">
    <source>
        <dbReference type="Proteomes" id="UP000251617"/>
    </source>
</evidence>
<dbReference type="SUPFAM" id="SSF53098">
    <property type="entry name" value="Ribonuclease H-like"/>
    <property type="match status" value="1"/>
</dbReference>
<gene>
    <name evidence="3" type="ORF">C1S65_13160</name>
</gene>
<name>A0AAD0L8X5_PSEPU</name>
<protein>
    <submittedName>
        <fullName evidence="3">Integrase</fullName>
    </submittedName>
</protein>
<dbReference type="InterPro" id="IPR015378">
    <property type="entry name" value="Transposase-like_Mu_C"/>
</dbReference>
<dbReference type="SUPFAM" id="SSF50610">
    <property type="entry name" value="mu transposase, C-terminal domain"/>
    <property type="match status" value="1"/>
</dbReference>
<evidence type="ECO:0000256" key="1">
    <source>
        <dbReference type="SAM" id="MobiDB-lite"/>
    </source>
</evidence>
<dbReference type="AlphaFoldDB" id="A0AAD0L8X5"/>
<evidence type="ECO:0000313" key="3">
    <source>
        <dbReference type="EMBL" id="AXA25022.1"/>
    </source>
</evidence>
<dbReference type="EMBL" id="CP030750">
    <property type="protein sequence ID" value="AXA25022.1"/>
    <property type="molecule type" value="Genomic_DNA"/>
</dbReference>